<feature type="region of interest" description="Disordered" evidence="1">
    <location>
        <begin position="1"/>
        <end position="37"/>
    </location>
</feature>
<sequence>MNDRPRPGPRRAGERASARPKPPERSPADDNWMKPLDDDDLRALDAAWGFVA</sequence>
<keyword evidence="3" id="KW-1185">Reference proteome</keyword>
<protein>
    <submittedName>
        <fullName evidence="2">Uncharacterized protein</fullName>
    </submittedName>
</protein>
<evidence type="ECO:0000313" key="3">
    <source>
        <dbReference type="Proteomes" id="UP001549145"/>
    </source>
</evidence>
<proteinExistence type="predicted"/>
<feature type="compositionally biased region" description="Basic and acidic residues" evidence="1">
    <location>
        <begin position="1"/>
        <end position="36"/>
    </location>
</feature>
<accession>A0ABV2LC54</accession>
<dbReference type="EMBL" id="JBEPMM010000028">
    <property type="protein sequence ID" value="MET3695440.1"/>
    <property type="molecule type" value="Genomic_DNA"/>
</dbReference>
<dbReference type="Proteomes" id="UP001549145">
    <property type="component" value="Unassembled WGS sequence"/>
</dbReference>
<evidence type="ECO:0000313" key="2">
    <source>
        <dbReference type="EMBL" id="MET3695440.1"/>
    </source>
</evidence>
<comment type="caution">
    <text evidence="2">The sequence shown here is derived from an EMBL/GenBank/DDBJ whole genome shotgun (WGS) entry which is preliminary data.</text>
</comment>
<dbReference type="RefSeq" id="WP_238282522.1">
    <property type="nucleotide sequence ID" value="NZ_BPQL01000178.1"/>
</dbReference>
<gene>
    <name evidence="2" type="ORF">ABID43_005008</name>
</gene>
<evidence type="ECO:0000256" key="1">
    <source>
        <dbReference type="SAM" id="MobiDB-lite"/>
    </source>
</evidence>
<organism evidence="2 3">
    <name type="scientific">Methylobacterium goesingense</name>
    <dbReference type="NCBI Taxonomy" id="243690"/>
    <lineage>
        <taxon>Bacteria</taxon>
        <taxon>Pseudomonadati</taxon>
        <taxon>Pseudomonadota</taxon>
        <taxon>Alphaproteobacteria</taxon>
        <taxon>Hyphomicrobiales</taxon>
        <taxon>Methylobacteriaceae</taxon>
        <taxon>Methylobacterium</taxon>
    </lineage>
</organism>
<reference evidence="2 3" key="1">
    <citation type="submission" date="2024-06" db="EMBL/GenBank/DDBJ databases">
        <title>Genomic Encyclopedia of Type Strains, Phase IV (KMG-IV): sequencing the most valuable type-strain genomes for metagenomic binning, comparative biology and taxonomic classification.</title>
        <authorList>
            <person name="Goeker M."/>
        </authorList>
    </citation>
    <scope>NUCLEOTIDE SEQUENCE [LARGE SCALE GENOMIC DNA]</scope>
    <source>
        <strain evidence="2 3">DSM 21331</strain>
    </source>
</reference>
<name>A0ABV2LC54_9HYPH</name>